<dbReference type="InterPro" id="IPR002549">
    <property type="entry name" value="AI-2E-like"/>
</dbReference>
<proteinExistence type="inferred from homology"/>
<dbReference type="EMBL" id="BJYZ01000019">
    <property type="protein sequence ID" value="GEO40079.1"/>
    <property type="molecule type" value="Genomic_DNA"/>
</dbReference>
<feature type="transmembrane region" description="Helical" evidence="9">
    <location>
        <begin position="84"/>
        <end position="103"/>
    </location>
</feature>
<evidence type="ECO:0000256" key="5">
    <source>
        <dbReference type="ARBA" id="ARBA00022692"/>
    </source>
</evidence>
<keyword evidence="3" id="KW-0813">Transport</keyword>
<feature type="transmembrane region" description="Helical" evidence="9">
    <location>
        <begin position="295"/>
        <end position="318"/>
    </location>
</feature>
<evidence type="ECO:0000256" key="4">
    <source>
        <dbReference type="ARBA" id="ARBA00022475"/>
    </source>
</evidence>
<feature type="region of interest" description="Disordered" evidence="8">
    <location>
        <begin position="1"/>
        <end position="22"/>
    </location>
</feature>
<accession>A0A512DUC8</accession>
<evidence type="ECO:0000256" key="7">
    <source>
        <dbReference type="ARBA" id="ARBA00023136"/>
    </source>
</evidence>
<gene>
    <name evidence="10" type="ORF">SAE02_42270</name>
</gene>
<comment type="caution">
    <text evidence="10">The sequence shown here is derived from an EMBL/GenBank/DDBJ whole genome shotgun (WGS) entry which is preliminary data.</text>
</comment>
<keyword evidence="7 9" id="KW-0472">Membrane</keyword>
<feature type="transmembrane region" description="Helical" evidence="9">
    <location>
        <begin position="171"/>
        <end position="196"/>
    </location>
</feature>
<dbReference type="RefSeq" id="WP_084721120.1">
    <property type="nucleotide sequence ID" value="NZ_BJYZ01000019.1"/>
</dbReference>
<name>A0A512DUC8_9PROT</name>
<dbReference type="PANTHER" id="PTHR21716">
    <property type="entry name" value="TRANSMEMBRANE PROTEIN"/>
    <property type="match status" value="1"/>
</dbReference>
<feature type="compositionally biased region" description="Basic and acidic residues" evidence="8">
    <location>
        <begin position="1"/>
        <end position="11"/>
    </location>
</feature>
<evidence type="ECO:0000256" key="9">
    <source>
        <dbReference type="SAM" id="Phobius"/>
    </source>
</evidence>
<keyword evidence="11" id="KW-1185">Reference proteome</keyword>
<sequence length="379" mass="40748">MMSRHLGREVHAASLGSRPRNNPSSHLIERAVALVCLLILAVGVFLVMQPFLSALLWGTILTISTWPLHVRLTRALGGRTGASAAILTLAACAVFLIPLALLGHNLAENVAQLASNLQEWRSKGLPEPPSWVAPLLLVGSRIHEFWSDLAGGTVEATAKLEPYIQYARTRILGFGALIGFGAMQIFISLLIAFFLYRDGRRAAAALDSVLQRLAGRRGPRLLGVAAGTLKGVVYGIIGTNLTEAILAAVGFRIAGVPGAFLLGFFCFFLTLVPVGPVLIWLPATIWLFTIGETGWAIFLIVWSIMIFSVLEALLRTFLVSRGSDLPMLMILLGLFGGLLTFGFIGLFLGPCLLALGYALIKEWIGMEREKMASSGDSGV</sequence>
<keyword evidence="5 9" id="KW-0812">Transmembrane</keyword>
<feature type="transmembrane region" description="Helical" evidence="9">
    <location>
        <begin position="259"/>
        <end position="288"/>
    </location>
</feature>
<protein>
    <submittedName>
        <fullName evidence="10">AI-2E family transporter</fullName>
    </submittedName>
</protein>
<keyword evidence="4" id="KW-1003">Cell membrane</keyword>
<dbReference type="Proteomes" id="UP000321523">
    <property type="component" value="Unassembled WGS sequence"/>
</dbReference>
<organism evidence="10 11">
    <name type="scientific">Skermanella aerolata</name>
    <dbReference type="NCBI Taxonomy" id="393310"/>
    <lineage>
        <taxon>Bacteria</taxon>
        <taxon>Pseudomonadati</taxon>
        <taxon>Pseudomonadota</taxon>
        <taxon>Alphaproteobacteria</taxon>
        <taxon>Rhodospirillales</taxon>
        <taxon>Azospirillaceae</taxon>
        <taxon>Skermanella</taxon>
    </lineage>
</organism>
<evidence type="ECO:0000256" key="1">
    <source>
        <dbReference type="ARBA" id="ARBA00004651"/>
    </source>
</evidence>
<keyword evidence="6 9" id="KW-1133">Transmembrane helix</keyword>
<evidence type="ECO:0000256" key="3">
    <source>
        <dbReference type="ARBA" id="ARBA00022448"/>
    </source>
</evidence>
<comment type="subcellular location">
    <subcellularLocation>
        <location evidence="1">Cell membrane</location>
        <topology evidence="1">Multi-pass membrane protein</topology>
    </subcellularLocation>
</comment>
<dbReference type="OrthoDB" id="8113547at2"/>
<evidence type="ECO:0000313" key="11">
    <source>
        <dbReference type="Proteomes" id="UP000321523"/>
    </source>
</evidence>
<evidence type="ECO:0000313" key="10">
    <source>
        <dbReference type="EMBL" id="GEO40079.1"/>
    </source>
</evidence>
<comment type="similarity">
    <text evidence="2">Belongs to the autoinducer-2 exporter (AI-2E) (TC 2.A.86) family.</text>
</comment>
<dbReference type="PANTHER" id="PTHR21716:SF67">
    <property type="entry name" value="TRANSPORT PROTEIN YDIK-RELATED"/>
    <property type="match status" value="1"/>
</dbReference>
<dbReference type="Pfam" id="PF01594">
    <property type="entry name" value="AI-2E_transport"/>
    <property type="match status" value="1"/>
</dbReference>
<dbReference type="AlphaFoldDB" id="A0A512DUC8"/>
<evidence type="ECO:0000256" key="6">
    <source>
        <dbReference type="ARBA" id="ARBA00022989"/>
    </source>
</evidence>
<evidence type="ECO:0000256" key="8">
    <source>
        <dbReference type="SAM" id="MobiDB-lite"/>
    </source>
</evidence>
<dbReference type="GO" id="GO:0005886">
    <property type="term" value="C:plasma membrane"/>
    <property type="evidence" value="ECO:0007669"/>
    <property type="project" value="UniProtKB-SubCell"/>
</dbReference>
<reference evidence="10 11" key="1">
    <citation type="submission" date="2019-07" db="EMBL/GenBank/DDBJ databases">
        <title>Whole genome shotgun sequence of Skermanella aerolata NBRC 106429.</title>
        <authorList>
            <person name="Hosoyama A."/>
            <person name="Uohara A."/>
            <person name="Ohji S."/>
            <person name="Ichikawa N."/>
        </authorList>
    </citation>
    <scope>NUCLEOTIDE SEQUENCE [LARGE SCALE GENOMIC DNA]</scope>
    <source>
        <strain evidence="10 11">NBRC 106429</strain>
    </source>
</reference>
<evidence type="ECO:0000256" key="2">
    <source>
        <dbReference type="ARBA" id="ARBA00009773"/>
    </source>
</evidence>
<feature type="transmembrane region" description="Helical" evidence="9">
    <location>
        <begin position="330"/>
        <end position="360"/>
    </location>
</feature>